<evidence type="ECO:0000256" key="3">
    <source>
        <dbReference type="ARBA" id="ARBA00023125"/>
    </source>
</evidence>
<dbReference type="RefSeq" id="WP_199428870.1">
    <property type="nucleotide sequence ID" value="NZ_OCZC01000072.1"/>
</dbReference>
<sequence>MTAPQTPKKTSLNDWHPAEVGAKLRMKGVSLRQLSLLNGYDNPNSLAKALHRPYPLAEAIIAEALGISATEIWPSRYGTDGKPNRKRGQKALLPVDAKPSRLRATRNPQSGAA</sequence>
<evidence type="ECO:0000256" key="1">
    <source>
        <dbReference type="ARBA" id="ARBA00006157"/>
    </source>
</evidence>
<feature type="domain" description="Ner winged helix-turn-helix DNA-binding" evidence="6">
    <location>
        <begin position="14"/>
        <end position="87"/>
    </location>
</feature>
<dbReference type="AlphaFoldDB" id="A0A7Z7J437"/>
<comment type="caution">
    <text evidence="7">The sequence shown here is derived from an EMBL/GenBank/DDBJ whole genome shotgun (WGS) entry which is preliminary data.</text>
</comment>
<keyword evidence="2" id="KW-0805">Transcription regulation</keyword>
<dbReference type="Proteomes" id="UP000234345">
    <property type="component" value="Unassembled WGS sequence"/>
</dbReference>
<comment type="similarity">
    <text evidence="1">Belongs to the ner transcriptional regulatory family.</text>
</comment>
<organism evidence="7 8">
    <name type="scientific">Xanthomonas campestris pv. phaseoli</name>
    <dbReference type="NCBI Taxonomy" id="317013"/>
    <lineage>
        <taxon>Bacteria</taxon>
        <taxon>Pseudomonadati</taxon>
        <taxon>Pseudomonadota</taxon>
        <taxon>Gammaproteobacteria</taxon>
        <taxon>Lysobacterales</taxon>
        <taxon>Lysobacteraceae</taxon>
        <taxon>Xanthomonas</taxon>
    </lineage>
</organism>
<dbReference type="Pfam" id="PF13693">
    <property type="entry name" value="HTH_35"/>
    <property type="match status" value="1"/>
</dbReference>
<evidence type="ECO:0000313" key="8">
    <source>
        <dbReference type="Proteomes" id="UP000234345"/>
    </source>
</evidence>
<keyword evidence="4" id="KW-0804">Transcription</keyword>
<dbReference type="SUPFAM" id="SSF47413">
    <property type="entry name" value="lambda repressor-like DNA-binding domains"/>
    <property type="match status" value="1"/>
</dbReference>
<evidence type="ECO:0000256" key="2">
    <source>
        <dbReference type="ARBA" id="ARBA00023015"/>
    </source>
</evidence>
<dbReference type="GO" id="GO:0003677">
    <property type="term" value="F:DNA binding"/>
    <property type="evidence" value="ECO:0007669"/>
    <property type="project" value="UniProtKB-KW"/>
</dbReference>
<accession>A0A7Z7J437</accession>
<dbReference type="InterPro" id="IPR038722">
    <property type="entry name" value="Ner_HTH_dom"/>
</dbReference>
<name>A0A7Z7J437_XANCH</name>
<keyword evidence="3" id="KW-0238">DNA-binding</keyword>
<proteinExistence type="inferred from homology"/>
<evidence type="ECO:0000313" key="7">
    <source>
        <dbReference type="EMBL" id="SOO25333.1"/>
    </source>
</evidence>
<dbReference type="Gene3D" id="1.10.260.40">
    <property type="entry name" value="lambda repressor-like DNA-binding domains"/>
    <property type="match status" value="1"/>
</dbReference>
<gene>
    <name evidence="7" type="ORF">XFF6991_450009</name>
</gene>
<dbReference type="EMBL" id="OCZC01000072">
    <property type="protein sequence ID" value="SOO25333.1"/>
    <property type="molecule type" value="Genomic_DNA"/>
</dbReference>
<protein>
    <recommendedName>
        <fullName evidence="6">Ner winged helix-turn-helix DNA-binding domain-containing protein</fullName>
    </recommendedName>
</protein>
<dbReference type="InterPro" id="IPR010982">
    <property type="entry name" value="Lambda_DNA-bd_dom_sf"/>
</dbReference>
<feature type="region of interest" description="Disordered" evidence="5">
    <location>
        <begin position="75"/>
        <end position="113"/>
    </location>
</feature>
<evidence type="ECO:0000259" key="6">
    <source>
        <dbReference type="Pfam" id="PF13693"/>
    </source>
</evidence>
<evidence type="ECO:0000256" key="4">
    <source>
        <dbReference type="ARBA" id="ARBA00023163"/>
    </source>
</evidence>
<reference evidence="7 8" key="1">
    <citation type="submission" date="2017-10" db="EMBL/GenBank/DDBJ databases">
        <authorList>
            <person name="Regsiter A."/>
            <person name="William W."/>
        </authorList>
    </citation>
    <scope>NUCLEOTIDE SEQUENCE [LARGE SCALE GENOMIC DNA]</scope>
    <source>
        <strain evidence="7 8">CFBP6991</strain>
    </source>
</reference>
<evidence type="ECO:0000256" key="5">
    <source>
        <dbReference type="SAM" id="MobiDB-lite"/>
    </source>
</evidence>